<dbReference type="Pfam" id="PF10616">
    <property type="entry name" value="DUF2471"/>
    <property type="match status" value="1"/>
</dbReference>
<protein>
    <submittedName>
        <fullName evidence="1">Uncharacterized protein</fullName>
    </submittedName>
</protein>
<dbReference type="EMBL" id="JFHC01000143">
    <property type="protein sequence ID" value="KDR37761.1"/>
    <property type="molecule type" value="Genomic_DNA"/>
</dbReference>
<sequence length="61" mass="6786">HRIEAEVLADVASTGEHSKRILDMIRAPAALDYPTDDCLVSFKGHDVVPIVFKVIDEAWHS</sequence>
<dbReference type="AlphaFoldDB" id="A0A069PKC5"/>
<dbReference type="RefSeq" id="WP_035943165.1">
    <property type="nucleotide sequence ID" value="NZ_JFHC01000143.1"/>
</dbReference>
<comment type="caution">
    <text evidence="1">The sequence shown here is derived from an EMBL/GenBank/DDBJ whole genome shotgun (WGS) entry which is preliminary data.</text>
</comment>
<dbReference type="Proteomes" id="UP000027466">
    <property type="component" value="Unassembled WGS sequence"/>
</dbReference>
<name>A0A069PKC5_9BURK</name>
<organism evidence="1 2">
    <name type="scientific">Caballeronia glathei</name>
    <dbReference type="NCBI Taxonomy" id="60547"/>
    <lineage>
        <taxon>Bacteria</taxon>
        <taxon>Pseudomonadati</taxon>
        <taxon>Pseudomonadota</taxon>
        <taxon>Betaproteobacteria</taxon>
        <taxon>Burkholderiales</taxon>
        <taxon>Burkholderiaceae</taxon>
        <taxon>Caballeronia</taxon>
    </lineage>
</organism>
<reference evidence="1 2" key="1">
    <citation type="submission" date="2014-03" db="EMBL/GenBank/DDBJ databases">
        <title>Draft Genome Sequences of Four Burkholderia Strains.</title>
        <authorList>
            <person name="Liu X.Y."/>
            <person name="Li C.X."/>
            <person name="Xu J.H."/>
        </authorList>
    </citation>
    <scope>NUCLEOTIDE SEQUENCE [LARGE SCALE GENOMIC DNA]</scope>
    <source>
        <strain evidence="1 2">DSM 50014</strain>
    </source>
</reference>
<keyword evidence="2" id="KW-1185">Reference proteome</keyword>
<dbReference type="InterPro" id="IPR018894">
    <property type="entry name" value="DUF2471"/>
</dbReference>
<accession>A0A069PKC5</accession>
<gene>
    <name evidence="1" type="ORF">BG61_07775</name>
</gene>
<proteinExistence type="predicted"/>
<evidence type="ECO:0000313" key="1">
    <source>
        <dbReference type="EMBL" id="KDR37761.1"/>
    </source>
</evidence>
<evidence type="ECO:0000313" key="2">
    <source>
        <dbReference type="Proteomes" id="UP000027466"/>
    </source>
</evidence>
<feature type="non-terminal residue" evidence="1">
    <location>
        <position position="1"/>
    </location>
</feature>